<proteinExistence type="predicted"/>
<protein>
    <submittedName>
        <fullName evidence="1">Uncharacterized protein</fullName>
    </submittedName>
</protein>
<dbReference type="Proteomes" id="UP000887013">
    <property type="component" value="Unassembled WGS sequence"/>
</dbReference>
<reference evidence="1" key="1">
    <citation type="submission" date="2020-08" db="EMBL/GenBank/DDBJ databases">
        <title>Multicomponent nature underlies the extraordinary mechanical properties of spider dragline silk.</title>
        <authorList>
            <person name="Kono N."/>
            <person name="Nakamura H."/>
            <person name="Mori M."/>
            <person name="Yoshida Y."/>
            <person name="Ohtoshi R."/>
            <person name="Malay A.D."/>
            <person name="Moran D.A.P."/>
            <person name="Tomita M."/>
            <person name="Numata K."/>
            <person name="Arakawa K."/>
        </authorList>
    </citation>
    <scope>NUCLEOTIDE SEQUENCE</scope>
</reference>
<organism evidence="1 2">
    <name type="scientific">Nephila pilipes</name>
    <name type="common">Giant wood spider</name>
    <name type="synonym">Nephila maculata</name>
    <dbReference type="NCBI Taxonomy" id="299642"/>
    <lineage>
        <taxon>Eukaryota</taxon>
        <taxon>Metazoa</taxon>
        <taxon>Ecdysozoa</taxon>
        <taxon>Arthropoda</taxon>
        <taxon>Chelicerata</taxon>
        <taxon>Arachnida</taxon>
        <taxon>Araneae</taxon>
        <taxon>Araneomorphae</taxon>
        <taxon>Entelegynae</taxon>
        <taxon>Araneoidea</taxon>
        <taxon>Nephilidae</taxon>
        <taxon>Nephila</taxon>
    </lineage>
</organism>
<evidence type="ECO:0000313" key="2">
    <source>
        <dbReference type="Proteomes" id="UP000887013"/>
    </source>
</evidence>
<sequence length="88" mass="10439">MRSIRDYVSVKKIYASVSKVRKTAIRFGIPMSRKFTLCQCFCIHCKRQPSLQNLQSRIIKKWIIKKTLILNNSFVEPIYLSTYPRKNL</sequence>
<dbReference type="EMBL" id="BMAW01004649">
    <property type="protein sequence ID" value="GFS90278.1"/>
    <property type="molecule type" value="Genomic_DNA"/>
</dbReference>
<dbReference type="AlphaFoldDB" id="A0A8X6N2J9"/>
<comment type="caution">
    <text evidence="1">The sequence shown here is derived from an EMBL/GenBank/DDBJ whole genome shotgun (WGS) entry which is preliminary data.</text>
</comment>
<accession>A0A8X6N2J9</accession>
<name>A0A8X6N2J9_NEPPI</name>
<keyword evidence="2" id="KW-1185">Reference proteome</keyword>
<gene>
    <name evidence="1" type="ORF">NPIL_142121</name>
</gene>
<evidence type="ECO:0000313" key="1">
    <source>
        <dbReference type="EMBL" id="GFS90278.1"/>
    </source>
</evidence>